<sequence>MQSAQTGIDTNDVRVERMVEWLRDAHAMEAQAESMLTKQAARIEHYPEMKARIEQHIEETRNQSRLIEQCLERYGHSASTLKDMGGKMMAMGQAMGGMMVEDEIVKGGQMGYVFENLEIASYTILIAAAESLGDTETKRICESILKEEEAMATWILDNLPQLTQAYLTRAATPDAVAKR</sequence>
<dbReference type="SUPFAM" id="SSF47240">
    <property type="entry name" value="Ferritin-like"/>
    <property type="match status" value="1"/>
</dbReference>
<dbReference type="RefSeq" id="WP_138409797.1">
    <property type="nucleotide sequence ID" value="NZ_QLAE01000034.1"/>
</dbReference>
<name>A0A5R9Q934_9GAMM</name>
<dbReference type="EMBL" id="QLAG01000038">
    <property type="protein sequence ID" value="TLX61634.1"/>
    <property type="molecule type" value="Genomic_DNA"/>
</dbReference>
<proteinExistence type="predicted"/>
<gene>
    <name evidence="1" type="ORF">DN820_20310</name>
</gene>
<evidence type="ECO:0000313" key="2">
    <source>
        <dbReference type="Proteomes" id="UP000306753"/>
    </source>
</evidence>
<dbReference type="CDD" id="cd00657">
    <property type="entry name" value="Ferritin_like"/>
    <property type="match status" value="1"/>
</dbReference>
<dbReference type="InterPro" id="IPR009078">
    <property type="entry name" value="Ferritin-like_SF"/>
</dbReference>
<organism evidence="1 2">
    <name type="scientific">Stutzerimonas nosocomialis</name>
    <dbReference type="NCBI Taxonomy" id="1056496"/>
    <lineage>
        <taxon>Bacteria</taxon>
        <taxon>Pseudomonadati</taxon>
        <taxon>Pseudomonadota</taxon>
        <taxon>Gammaproteobacteria</taxon>
        <taxon>Pseudomonadales</taxon>
        <taxon>Pseudomonadaceae</taxon>
        <taxon>Stutzerimonas</taxon>
    </lineage>
</organism>
<dbReference type="InterPro" id="IPR012347">
    <property type="entry name" value="Ferritin-like"/>
</dbReference>
<dbReference type="Proteomes" id="UP000306753">
    <property type="component" value="Unassembled WGS sequence"/>
</dbReference>
<keyword evidence="2" id="KW-1185">Reference proteome</keyword>
<dbReference type="Pfam" id="PF05974">
    <property type="entry name" value="DUF892"/>
    <property type="match status" value="1"/>
</dbReference>
<dbReference type="OrthoDB" id="7273732at2"/>
<dbReference type="Gene3D" id="1.20.1260.10">
    <property type="match status" value="1"/>
</dbReference>
<dbReference type="InterPro" id="IPR010287">
    <property type="entry name" value="DUF892_YciF-like"/>
</dbReference>
<protein>
    <submittedName>
        <fullName evidence="1">Uncharacterized protein</fullName>
    </submittedName>
</protein>
<accession>A0A5R9Q934</accession>
<evidence type="ECO:0000313" key="1">
    <source>
        <dbReference type="EMBL" id="TLX61634.1"/>
    </source>
</evidence>
<dbReference type="AlphaFoldDB" id="A0A5R9Q934"/>
<comment type="caution">
    <text evidence="1">The sequence shown here is derived from an EMBL/GenBank/DDBJ whole genome shotgun (WGS) entry which is preliminary data.</text>
</comment>
<reference evidence="1 2" key="1">
    <citation type="journal article" date="2017" name="Eur. J. Clin. Microbiol. Infect. Dis.">
        <title>Uncommonly isolated clinical Pseudomonas: identification and phylogenetic assignation.</title>
        <authorList>
            <person name="Mulet M."/>
            <person name="Gomila M."/>
            <person name="Ramirez A."/>
            <person name="Cardew S."/>
            <person name="Moore E.R."/>
            <person name="Lalucat J."/>
            <person name="Garcia-Valdes E."/>
        </authorList>
    </citation>
    <scope>NUCLEOTIDE SEQUENCE [LARGE SCALE GENOMIC DNA]</scope>
    <source>
        <strain evidence="1 2">SD129</strain>
    </source>
</reference>